<evidence type="ECO:0000256" key="1">
    <source>
        <dbReference type="ARBA" id="ARBA00004141"/>
    </source>
</evidence>
<keyword evidence="4 10" id="KW-0812">Transmembrane</keyword>
<evidence type="ECO:0000256" key="4">
    <source>
        <dbReference type="ARBA" id="ARBA00022692"/>
    </source>
</evidence>
<comment type="similarity">
    <text evidence="10">Belongs to the ELO family.</text>
</comment>
<gene>
    <name evidence="11" type="ORF">BINO364_LOCUS13270</name>
</gene>
<dbReference type="EMBL" id="OV170227">
    <property type="protein sequence ID" value="CAH0728005.1"/>
    <property type="molecule type" value="Genomic_DNA"/>
</dbReference>
<dbReference type="InterPro" id="IPR002076">
    <property type="entry name" value="ELO_fam"/>
</dbReference>
<evidence type="ECO:0000256" key="8">
    <source>
        <dbReference type="ARBA" id="ARBA00023136"/>
    </source>
</evidence>
<dbReference type="GO" id="GO:0005789">
    <property type="term" value="C:endoplasmic reticulum membrane"/>
    <property type="evidence" value="ECO:0007669"/>
    <property type="project" value="TreeGrafter"/>
</dbReference>
<evidence type="ECO:0000256" key="6">
    <source>
        <dbReference type="ARBA" id="ARBA00022989"/>
    </source>
</evidence>
<evidence type="ECO:0000256" key="7">
    <source>
        <dbReference type="ARBA" id="ARBA00023098"/>
    </source>
</evidence>
<accession>A0A8J9VV19</accession>
<reference evidence="11" key="1">
    <citation type="submission" date="2021-12" db="EMBL/GenBank/DDBJ databases">
        <authorList>
            <person name="Martin H S."/>
        </authorList>
    </citation>
    <scope>NUCLEOTIDE SEQUENCE</scope>
</reference>
<dbReference type="GO" id="GO:0019367">
    <property type="term" value="P:fatty acid elongation, saturated fatty acid"/>
    <property type="evidence" value="ECO:0007669"/>
    <property type="project" value="TreeGrafter"/>
</dbReference>
<comment type="subcellular location">
    <subcellularLocation>
        <location evidence="1">Membrane</location>
        <topology evidence="1">Multi-pass membrane protein</topology>
    </subcellularLocation>
</comment>
<feature type="transmembrane region" description="Helical" evidence="10">
    <location>
        <begin position="201"/>
        <end position="220"/>
    </location>
</feature>
<dbReference type="PANTHER" id="PTHR11157">
    <property type="entry name" value="FATTY ACID ACYL TRANSFERASE-RELATED"/>
    <property type="match status" value="1"/>
</dbReference>
<keyword evidence="6 10" id="KW-1133">Transmembrane helix</keyword>
<feature type="transmembrane region" description="Helical" evidence="10">
    <location>
        <begin position="143"/>
        <end position="160"/>
    </location>
</feature>
<evidence type="ECO:0000256" key="3">
    <source>
        <dbReference type="ARBA" id="ARBA00022679"/>
    </source>
</evidence>
<evidence type="ECO:0000313" key="11">
    <source>
        <dbReference type="EMBL" id="CAH0728005.1"/>
    </source>
</evidence>
<feature type="transmembrane region" description="Helical" evidence="10">
    <location>
        <begin position="232"/>
        <end position="251"/>
    </location>
</feature>
<evidence type="ECO:0000313" key="12">
    <source>
        <dbReference type="Proteomes" id="UP000838878"/>
    </source>
</evidence>
<dbReference type="GO" id="GO:0034626">
    <property type="term" value="P:fatty acid elongation, polyunsaturated fatty acid"/>
    <property type="evidence" value="ECO:0007669"/>
    <property type="project" value="TreeGrafter"/>
</dbReference>
<feature type="transmembrane region" description="Helical" evidence="10">
    <location>
        <begin position="34"/>
        <end position="53"/>
    </location>
</feature>
<feature type="non-terminal residue" evidence="11">
    <location>
        <position position="276"/>
    </location>
</feature>
<feature type="transmembrane region" description="Helical" evidence="10">
    <location>
        <begin position="112"/>
        <end position="131"/>
    </location>
</feature>
<dbReference type="PANTHER" id="PTHR11157:SF103">
    <property type="entry name" value="ELONGATION OF VERY LONG CHAIN FATTY ACIDS PROTEIN"/>
    <property type="match status" value="1"/>
</dbReference>
<evidence type="ECO:0000256" key="5">
    <source>
        <dbReference type="ARBA" id="ARBA00022832"/>
    </source>
</evidence>
<evidence type="ECO:0000256" key="2">
    <source>
        <dbReference type="ARBA" id="ARBA00022516"/>
    </source>
</evidence>
<keyword evidence="7 10" id="KW-0443">Lipid metabolism</keyword>
<protein>
    <recommendedName>
        <fullName evidence="10">Elongation of very long chain fatty acids protein</fullName>
        <ecNumber evidence="10">2.3.1.199</ecNumber>
    </recommendedName>
    <alternativeName>
        <fullName evidence="10">Very-long-chain 3-oxoacyl-CoA synthase</fullName>
    </alternativeName>
</protein>
<dbReference type="GO" id="GO:0034625">
    <property type="term" value="P:fatty acid elongation, monounsaturated fatty acid"/>
    <property type="evidence" value="ECO:0007669"/>
    <property type="project" value="TreeGrafter"/>
</dbReference>
<dbReference type="Pfam" id="PF01151">
    <property type="entry name" value="ELO"/>
    <property type="match status" value="1"/>
</dbReference>
<dbReference type="EC" id="2.3.1.199" evidence="10"/>
<feature type="transmembrane region" description="Helical" evidence="10">
    <location>
        <begin position="65"/>
        <end position="84"/>
    </location>
</feature>
<keyword evidence="2 10" id="KW-0444">Lipid biosynthesis</keyword>
<keyword evidence="9 10" id="KW-0275">Fatty acid biosynthesis</keyword>
<proteinExistence type="inferred from homology"/>
<evidence type="ECO:0000256" key="10">
    <source>
        <dbReference type="RuleBase" id="RU361115"/>
    </source>
</evidence>
<evidence type="ECO:0000256" key="9">
    <source>
        <dbReference type="ARBA" id="ARBA00023160"/>
    </source>
</evidence>
<organism evidence="11 12">
    <name type="scientific">Brenthis ino</name>
    <name type="common">lesser marbled fritillary</name>
    <dbReference type="NCBI Taxonomy" id="405034"/>
    <lineage>
        <taxon>Eukaryota</taxon>
        <taxon>Metazoa</taxon>
        <taxon>Ecdysozoa</taxon>
        <taxon>Arthropoda</taxon>
        <taxon>Hexapoda</taxon>
        <taxon>Insecta</taxon>
        <taxon>Pterygota</taxon>
        <taxon>Neoptera</taxon>
        <taxon>Endopterygota</taxon>
        <taxon>Lepidoptera</taxon>
        <taxon>Glossata</taxon>
        <taxon>Ditrysia</taxon>
        <taxon>Papilionoidea</taxon>
        <taxon>Nymphalidae</taxon>
        <taxon>Heliconiinae</taxon>
        <taxon>Argynnini</taxon>
        <taxon>Brenthis</taxon>
    </lineage>
</organism>
<name>A0A8J9VV19_9NEOP</name>
<dbReference type="OrthoDB" id="434092at2759"/>
<dbReference type="Proteomes" id="UP000838878">
    <property type="component" value="Chromosome 7"/>
</dbReference>
<dbReference type="GO" id="GO:0009922">
    <property type="term" value="F:fatty acid elongase activity"/>
    <property type="evidence" value="ECO:0007669"/>
    <property type="project" value="UniProtKB-EC"/>
</dbReference>
<dbReference type="GO" id="GO:0042761">
    <property type="term" value="P:very long-chain fatty acid biosynthetic process"/>
    <property type="evidence" value="ECO:0007669"/>
    <property type="project" value="TreeGrafter"/>
</dbReference>
<dbReference type="GO" id="GO:0030148">
    <property type="term" value="P:sphingolipid biosynthetic process"/>
    <property type="evidence" value="ECO:0007669"/>
    <property type="project" value="TreeGrafter"/>
</dbReference>
<sequence>MSSDVGLRFPVWDLTLSKYEEIDNLPLMSTPGPILMILAAYLLFVMKVGPALMHKREPFKMTSGLVLYNALQVILSAYMVQKYFRHLLNNGITPRTCNIETDSQRKEILFSIWLYFAAKVSELFDTVFFVLRKKYNQVTFLHLYHHSIMMIGTWAYLKYWPSETLFFIGFFNSLVHVFMYTYYGLAALGPSVAKYIFWKKYMTKFQLVQFVCIIIHYIVAVNRSECPPSRGVATFIGCNTAFFLCLFLHFYRQSYINRNKNSTANGIVSKTSEKKA</sequence>
<keyword evidence="8 10" id="KW-0472">Membrane</keyword>
<feature type="transmembrane region" description="Helical" evidence="10">
    <location>
        <begin position="166"/>
        <end position="189"/>
    </location>
</feature>
<keyword evidence="5 10" id="KW-0276">Fatty acid metabolism</keyword>
<keyword evidence="12" id="KW-1185">Reference proteome</keyword>
<dbReference type="AlphaFoldDB" id="A0A8J9VV19"/>
<keyword evidence="3 10" id="KW-0808">Transferase</keyword>
<comment type="catalytic activity">
    <reaction evidence="10">
        <text>a very-long-chain acyl-CoA + malonyl-CoA + H(+) = a very-long-chain 3-oxoacyl-CoA + CO2 + CoA</text>
        <dbReference type="Rhea" id="RHEA:32727"/>
        <dbReference type="ChEBI" id="CHEBI:15378"/>
        <dbReference type="ChEBI" id="CHEBI:16526"/>
        <dbReference type="ChEBI" id="CHEBI:57287"/>
        <dbReference type="ChEBI" id="CHEBI:57384"/>
        <dbReference type="ChEBI" id="CHEBI:90725"/>
        <dbReference type="ChEBI" id="CHEBI:90736"/>
        <dbReference type="EC" id="2.3.1.199"/>
    </reaction>
</comment>